<name>A0A3L6RNI7_PANMI</name>
<reference evidence="2" key="1">
    <citation type="journal article" date="2019" name="Nat. Commun.">
        <title>The genome of broomcorn millet.</title>
        <authorList>
            <person name="Zou C."/>
            <person name="Miki D."/>
            <person name="Li D."/>
            <person name="Tang Q."/>
            <person name="Xiao L."/>
            <person name="Rajput S."/>
            <person name="Deng P."/>
            <person name="Jia W."/>
            <person name="Huang R."/>
            <person name="Zhang M."/>
            <person name="Sun Y."/>
            <person name="Hu J."/>
            <person name="Fu X."/>
            <person name="Schnable P.S."/>
            <person name="Li F."/>
            <person name="Zhang H."/>
            <person name="Feng B."/>
            <person name="Zhu X."/>
            <person name="Liu R."/>
            <person name="Schnable J.C."/>
            <person name="Zhu J.-K."/>
            <person name="Zhang H."/>
        </authorList>
    </citation>
    <scope>NUCLEOTIDE SEQUENCE [LARGE SCALE GENOMIC DNA]</scope>
</reference>
<evidence type="ECO:0000313" key="2">
    <source>
        <dbReference type="Proteomes" id="UP000275267"/>
    </source>
</evidence>
<dbReference type="Proteomes" id="UP000275267">
    <property type="component" value="Unassembled WGS sequence"/>
</dbReference>
<keyword evidence="2" id="KW-1185">Reference proteome</keyword>
<gene>
    <name evidence="1" type="ORF">C2845_PM11G29050</name>
</gene>
<accession>A0A3L6RNI7</accession>
<comment type="caution">
    <text evidence="1">The sequence shown here is derived from an EMBL/GenBank/DDBJ whole genome shotgun (WGS) entry which is preliminary data.</text>
</comment>
<proteinExistence type="predicted"/>
<dbReference type="EMBL" id="PQIB02000007">
    <property type="protein sequence ID" value="RLN07421.1"/>
    <property type="molecule type" value="Genomic_DNA"/>
</dbReference>
<organism evidence="1 2">
    <name type="scientific">Panicum miliaceum</name>
    <name type="common">Proso millet</name>
    <name type="synonym">Broomcorn millet</name>
    <dbReference type="NCBI Taxonomy" id="4540"/>
    <lineage>
        <taxon>Eukaryota</taxon>
        <taxon>Viridiplantae</taxon>
        <taxon>Streptophyta</taxon>
        <taxon>Embryophyta</taxon>
        <taxon>Tracheophyta</taxon>
        <taxon>Spermatophyta</taxon>
        <taxon>Magnoliopsida</taxon>
        <taxon>Liliopsida</taxon>
        <taxon>Poales</taxon>
        <taxon>Poaceae</taxon>
        <taxon>PACMAD clade</taxon>
        <taxon>Panicoideae</taxon>
        <taxon>Panicodae</taxon>
        <taxon>Paniceae</taxon>
        <taxon>Panicinae</taxon>
        <taxon>Panicum</taxon>
        <taxon>Panicum sect. Panicum</taxon>
    </lineage>
</organism>
<evidence type="ECO:0000313" key="1">
    <source>
        <dbReference type="EMBL" id="RLN07421.1"/>
    </source>
</evidence>
<protein>
    <submittedName>
        <fullName evidence="1">Uncharacterized protein</fullName>
    </submittedName>
</protein>
<dbReference type="AlphaFoldDB" id="A0A3L6RNI7"/>
<sequence length="150" mass="16540">MIVKRLSFRPLRNASSTVEISIAFNTPTLETMEICLIGTWFGKRSVKCICLALAAEGTRRLAAQLPCRVQAQGLCLSDNLQMCCHFTAAFLPVVSADLASNASAAIFSDYFGENQRRFTSLGVTMNQRPQLQGRYPCAGQGGCYRDCRFQ</sequence>